<dbReference type="InterPro" id="IPR014031">
    <property type="entry name" value="Ketoacyl_synth_C"/>
</dbReference>
<dbReference type="InterPro" id="IPR013149">
    <property type="entry name" value="ADH-like_C"/>
</dbReference>
<dbReference type="Pfam" id="PF00107">
    <property type="entry name" value="ADH_zinc_N"/>
    <property type="match status" value="1"/>
</dbReference>
<dbReference type="SMART" id="SM00823">
    <property type="entry name" value="PKS_PP"/>
    <property type="match status" value="1"/>
</dbReference>
<evidence type="ECO:0000259" key="11">
    <source>
        <dbReference type="PROSITE" id="PS52004"/>
    </source>
</evidence>
<feature type="region of interest" description="C-terminal hotdog fold" evidence="9">
    <location>
        <begin position="1089"/>
        <end position="1249"/>
    </location>
</feature>
<dbReference type="Gene3D" id="3.40.50.720">
    <property type="entry name" value="NAD(P)-binding Rossmann-like Domain"/>
    <property type="match status" value="1"/>
</dbReference>
<evidence type="ECO:0000256" key="5">
    <source>
        <dbReference type="ARBA" id="ARBA00022857"/>
    </source>
</evidence>
<evidence type="ECO:0000256" key="8">
    <source>
        <dbReference type="ARBA" id="ARBA00023315"/>
    </source>
</evidence>
<dbReference type="Gene3D" id="3.10.129.110">
    <property type="entry name" value="Polyketide synthase dehydratase"/>
    <property type="match status" value="1"/>
</dbReference>
<dbReference type="Pfam" id="PF23114">
    <property type="entry name" value="NAD-bd_HRPKS_sdrA"/>
    <property type="match status" value="1"/>
</dbReference>
<dbReference type="SUPFAM" id="SSF53335">
    <property type="entry name" value="S-adenosyl-L-methionine-dependent methyltransferases"/>
    <property type="match status" value="1"/>
</dbReference>
<sequence>MASHVSGSVGNEAAPMEPIAIIGIGCRFSGDATSPSDLWNMISKGRTGWSQHAGDRYNIDAFWHPKPDISGAFNAQGIHLLKQNPAVFDNDFFGINGIEAKAMDPHHRLMLEVAYETFEDAGITMDQLQGSNTGVYCTGYPLGHDAMLGRAPESFPIYRYTGNTPCFIANRISYMFDLKGPSMAIDTACSSAHHAIHEACQAIRVGDVDQALIGGANLCLDPDQMSSLASFQALSSHGRCYAFDEKASGYGRGEGVCGIVLKPLKAAQRDGDTVRGVIRGSAVGSDGRTPGITVPSSDAYCNVIRKAYRHAGLDPKDTLFVEGHGTGTQKGDQIEAEALKNIFCHQDRENDLILGTVKGNLGHTEVISGMASVITAVLMLENGLIPPNPNFSQVREELEFAQAGIQIPTKLQTWPDLIPRRISINNNGIGGTPAHLIIEAGPVQSRVLGVPKRPLLIALTHKRGHGVIAAAKKLRRFLSSIKPEPEKEQSILNDLAFTLGVKRTHHLHKAVFEASSIRDLQEGLSRLANGLIHPSKPASNPRVIYVFTGQGAQWAGMGRELLSLYPVFAQSIRSSEQEVLRFGGTWFLATEITNDDTTSRIGKAEFAQPCTTAIQIALVDLLDSWGVEPEIVCGHSSGEIAAAYAAKFITANDAMKTAYFRGKMATDLKQKLPDLSGAMMAVAIGELGAREYVKQFGDRISLACVNSPVSVTLSGERASLETLRAQLKDEGVPNRILNVDVPYHSHYMRCVAEGYQSVLQGAGATSSGESHSPIKMISSVTGDEISANELDASYWARNLISPVRFSDALSGAIKLHAEHSDMDLVIEIGPHAALHRPVMQTLQWAAPGRSVRHIATLSRQENATTSAMSLAGKLFLDGIKIDLGMVNSSMEATPNNILVGLPTYQWHHETSHWAMGRRTEAYRLRKFPRHDLLGVRTEDSPDVEPAWRNYLRHSELPWMKGHRIQEETVYPAAGYVSMVVEGLKQQSLSNGQQFRHKHIHFRQVSIQIPLVIPEGTAEVETLVQVRPVSYSAKENSGTWKEFRVFSVTMSETTEHCRGLVAVLEDELKREDLTYATTPATNHSIPGDGLESLPWTEMKADRLYKELADVGVEYTGPFASMERCRARKFQGLSSVRVPDIRSSMPSKHQEAHVVHPATLDSCFQTVFLGLKTADELSSSFVVSGFDELHLSTDIVAEPGQVLAVEAQVHRHGISQHIAEIVAMNSNEAGAATALYVKGLHLSSLGAGPTDTAQTSDKDLPFCKIRWKSDPMLSSEEDILSQCSPNSTKCMESLKVPFEDCCRVVIRQALDGLSAADEDKIEGHWCHLLQWMRAQDSKSTNPMEANLTDAELKGHMASFGATGDMLSAIHKNIRQFLLGTADPLDVLLRDNILDRIYSEDRLVSSCHDQLVQYVQLLAFKKPHMRVLEIGGGTGGLTVPLVEALFGNSGCTGTYVFTDISTGFFDRVGPRLGRFQDTIEYKKLDIEMSPVEQGFEPGSFDLVVASNVLHATRKMDQTLAHIHSLLKPNGLTAIVEFTIPSMRSGLFGCLPGWWRGFEDDRDLSPLLSARGWDKALKSAGFSGVEYELKDVRDEEHEFSTIVSSAVPWDTAKPSDPVTIVASLAGNGVAQLFCDSLQTSNPSRIVSQTTLSGVQAFGGKFIFLLDIGDNFLLSPSEKDWEVFCHIISKSDAILWVTCGGAADCPDPKQSLAVGLARCLNSESLRRKVVTVDLDPQRSTDSVMAENILGIFNSTIDSLDSNLHTTEREFAIRAGKVLIPRLIRDEDLTNHVRDSISIYHPRLEAEVEPSRALGLNIGTPGLLDSLYWRDSPAHSSPLKPDQIRIEMHYAALNFKDLMVAMGQLNGISALIFEGSGVVKEVGEAVRGTHLVGDTVYAFHPSGLATSSNVEAAFVHAVPNGMDLESAAAAPVVYATALYGLREAARIQPGESILIHSGAGAVGQAAISLAKYFGAGEIFVTVGSLKKADFVKEKFSIPDENIFSSRNTDFGKEILKRTGGRGVDVVLNSLGGDAIRQSCNSLASLGRFVEIGKKDILTNARLEMQGLEKNITFVVVDLALLALERPRIVQSLIHDCLELVHTSRTAAVSPIVTKPIGKIDEHFRDMQAGRHTGKLLVDMKSIRDIIVQPRRPKMAKLREDGSYLIVGGTGEIGRAAARLLADLGGGHIIALSRSGGDPDKMKDLADQLHGLDSSLTVVKGDVADPDTMSKVQEASGIQPLCGIIHAATYEVSGIMANELGRADWAHSIAPKVQGTMNIGQHFGDTVDFIILTSSLAGIIGTYGAGPYAAANAFQDAFARHHSSRGMPLRAINLGLITSGGIVAGRSDGEDLIAMVVKQGVPVSSMEEILALINYAIQDAPAKNADDAQILGRLRPVNPNSRTQEHTTTQPDARFSHIWVDPDHGEASDSKVNGGKANGQQDIQQALRAAFTPTVVIEATLNAIKSKMSQLLAIPEIELQGDRSIVSYGVDSLVSVELRNWIVAQLSSHVQMSEVLSSKPMTQIAEMLARRSRFVSDGVFDGGRSAK</sequence>
<dbReference type="InterPro" id="IPR050091">
    <property type="entry name" value="PKS_NRPS_Biosynth_Enz"/>
</dbReference>
<name>A0A9W4HDS5_PENOL</name>
<dbReference type="InterPro" id="IPR020807">
    <property type="entry name" value="PKS_DH"/>
</dbReference>
<dbReference type="PROSITE" id="PS00606">
    <property type="entry name" value="KS3_1"/>
    <property type="match status" value="1"/>
</dbReference>
<evidence type="ECO:0000256" key="4">
    <source>
        <dbReference type="ARBA" id="ARBA00022679"/>
    </source>
</evidence>
<dbReference type="InterPro" id="IPR013217">
    <property type="entry name" value="Methyltransf_12"/>
</dbReference>
<dbReference type="OrthoDB" id="329835at2759"/>
<dbReference type="GO" id="GO:0004312">
    <property type="term" value="F:fatty acid synthase activity"/>
    <property type="evidence" value="ECO:0007669"/>
    <property type="project" value="TreeGrafter"/>
</dbReference>
<dbReference type="InterPro" id="IPR009081">
    <property type="entry name" value="PP-bd_ACP"/>
</dbReference>
<dbReference type="Gene3D" id="3.40.366.10">
    <property type="entry name" value="Malonyl-Coenzyme A Acyl Carrier Protein, domain 2"/>
    <property type="match status" value="1"/>
</dbReference>
<feature type="domain" description="Carrier" evidence="10">
    <location>
        <begin position="2448"/>
        <end position="2525"/>
    </location>
</feature>
<dbReference type="GO" id="GO:0004315">
    <property type="term" value="F:3-oxoacyl-[acyl-carrier-protein] synthase activity"/>
    <property type="evidence" value="ECO:0007669"/>
    <property type="project" value="InterPro"/>
</dbReference>
<feature type="region of interest" description="N-terminal hotdog fold" evidence="9">
    <location>
        <begin position="930"/>
        <end position="1067"/>
    </location>
</feature>
<dbReference type="Gene3D" id="3.40.50.150">
    <property type="entry name" value="Vaccinia Virus protein VP39"/>
    <property type="match status" value="1"/>
</dbReference>
<dbReference type="InterPro" id="IPR016036">
    <property type="entry name" value="Malonyl_transacylase_ACP-bd"/>
</dbReference>
<dbReference type="SMART" id="SM00827">
    <property type="entry name" value="PKS_AT"/>
    <property type="match status" value="1"/>
</dbReference>
<dbReference type="SUPFAM" id="SSF47336">
    <property type="entry name" value="ACP-like"/>
    <property type="match status" value="1"/>
</dbReference>
<dbReference type="EMBL" id="CAJVOS010000010">
    <property type="protein sequence ID" value="CAG7981000.1"/>
    <property type="molecule type" value="Genomic_DNA"/>
</dbReference>
<evidence type="ECO:0000256" key="7">
    <source>
        <dbReference type="ARBA" id="ARBA00023268"/>
    </source>
</evidence>
<dbReference type="InterPro" id="IPR014043">
    <property type="entry name" value="Acyl_transferase_dom"/>
</dbReference>
<dbReference type="Pfam" id="PF00109">
    <property type="entry name" value="ketoacyl-synt"/>
    <property type="match status" value="1"/>
</dbReference>
<dbReference type="Gene3D" id="3.30.70.3290">
    <property type="match status" value="1"/>
</dbReference>
<dbReference type="CDD" id="cd05195">
    <property type="entry name" value="enoyl_red"/>
    <property type="match status" value="1"/>
</dbReference>
<dbReference type="InterPro" id="IPR036736">
    <property type="entry name" value="ACP-like_sf"/>
</dbReference>
<feature type="active site" description="Proton donor; for dehydratase activity" evidence="9">
    <location>
        <position position="1159"/>
    </location>
</feature>
<dbReference type="GO" id="GO:0016491">
    <property type="term" value="F:oxidoreductase activity"/>
    <property type="evidence" value="ECO:0007669"/>
    <property type="project" value="UniProtKB-KW"/>
</dbReference>
<dbReference type="InterPro" id="IPR013968">
    <property type="entry name" value="PKS_KR"/>
</dbReference>
<dbReference type="Pfam" id="PF23297">
    <property type="entry name" value="ACP_SdgA_C"/>
    <property type="match status" value="1"/>
</dbReference>
<dbReference type="SUPFAM" id="SSF55048">
    <property type="entry name" value="Probable ACP-binding domain of malonyl-CoA ACP transacylase"/>
    <property type="match status" value="1"/>
</dbReference>
<evidence type="ECO:0000256" key="2">
    <source>
        <dbReference type="ARBA" id="ARBA00022553"/>
    </source>
</evidence>
<dbReference type="Gene3D" id="3.90.180.10">
    <property type="entry name" value="Medium-chain alcohol dehydrogenases, catalytic domain"/>
    <property type="match status" value="1"/>
</dbReference>
<dbReference type="SMART" id="SM00826">
    <property type="entry name" value="PKS_DH"/>
    <property type="match status" value="1"/>
</dbReference>
<evidence type="ECO:0000313" key="13">
    <source>
        <dbReference type="EMBL" id="CAG7981000.1"/>
    </source>
</evidence>
<keyword evidence="6" id="KW-0560">Oxidoreductase</keyword>
<dbReference type="SMART" id="SM00829">
    <property type="entry name" value="PKS_ER"/>
    <property type="match status" value="1"/>
</dbReference>
<dbReference type="PROSITE" id="PS52004">
    <property type="entry name" value="KS3_2"/>
    <property type="match status" value="1"/>
</dbReference>
<dbReference type="InterPro" id="IPR036291">
    <property type="entry name" value="NAD(P)-bd_dom_sf"/>
</dbReference>
<dbReference type="SMART" id="SM00825">
    <property type="entry name" value="PKS_KS"/>
    <property type="match status" value="1"/>
</dbReference>
<evidence type="ECO:0000313" key="14">
    <source>
        <dbReference type="Proteomes" id="UP001153618"/>
    </source>
</evidence>
<dbReference type="PROSITE" id="PS00012">
    <property type="entry name" value="PHOSPHOPANTETHEINE"/>
    <property type="match status" value="1"/>
</dbReference>
<dbReference type="InterPro" id="IPR049551">
    <property type="entry name" value="PKS_DH_C"/>
</dbReference>
<dbReference type="SUPFAM" id="SSF51735">
    <property type="entry name" value="NAD(P)-binding Rossmann-fold domains"/>
    <property type="match status" value="2"/>
</dbReference>
<dbReference type="InterPro" id="IPR049552">
    <property type="entry name" value="PKS_DH_N"/>
</dbReference>
<dbReference type="InterPro" id="IPR016039">
    <property type="entry name" value="Thiolase-like"/>
</dbReference>
<evidence type="ECO:0000259" key="10">
    <source>
        <dbReference type="PROSITE" id="PS50075"/>
    </source>
</evidence>
<dbReference type="Pfam" id="PF02801">
    <property type="entry name" value="Ketoacyl-synt_C"/>
    <property type="match status" value="1"/>
</dbReference>
<protein>
    <recommendedName>
        <fullName evidence="15">Polyketide synthase</fullName>
    </recommendedName>
</protein>
<dbReference type="Pfam" id="PF08242">
    <property type="entry name" value="Methyltransf_12"/>
    <property type="match status" value="1"/>
</dbReference>
<evidence type="ECO:0000256" key="6">
    <source>
        <dbReference type="ARBA" id="ARBA00023002"/>
    </source>
</evidence>
<dbReference type="InterPro" id="IPR011032">
    <property type="entry name" value="GroES-like_sf"/>
</dbReference>
<keyword evidence="4" id="KW-0808">Transferase</keyword>
<keyword evidence="14" id="KW-1185">Reference proteome</keyword>
<comment type="caution">
    <text evidence="13">The sequence shown here is derived from an EMBL/GenBank/DDBJ whole genome shotgun (WGS) entry which is preliminary data.</text>
</comment>
<dbReference type="SUPFAM" id="SSF50129">
    <property type="entry name" value="GroES-like"/>
    <property type="match status" value="1"/>
</dbReference>
<dbReference type="InterPro" id="IPR057326">
    <property type="entry name" value="KR_dom"/>
</dbReference>
<dbReference type="Pfam" id="PF00698">
    <property type="entry name" value="Acyl_transf_1"/>
    <property type="match status" value="1"/>
</dbReference>
<dbReference type="Gene3D" id="3.40.47.10">
    <property type="match status" value="1"/>
</dbReference>
<dbReference type="Pfam" id="PF14765">
    <property type="entry name" value="PS-DH"/>
    <property type="match status" value="1"/>
</dbReference>
<dbReference type="Gene3D" id="3.40.50.11460">
    <property type="match status" value="1"/>
</dbReference>
<evidence type="ECO:0000256" key="9">
    <source>
        <dbReference type="PROSITE-ProRule" id="PRU01363"/>
    </source>
</evidence>
<proteinExistence type="predicted"/>
<keyword evidence="7" id="KW-0511">Multifunctional enzyme</keyword>
<dbReference type="Gene3D" id="1.10.1200.10">
    <property type="entry name" value="ACP-like"/>
    <property type="match status" value="1"/>
</dbReference>
<evidence type="ECO:0000256" key="3">
    <source>
        <dbReference type="ARBA" id="ARBA00022603"/>
    </source>
</evidence>
<dbReference type="InterPro" id="IPR020843">
    <property type="entry name" value="ER"/>
</dbReference>
<dbReference type="GO" id="GO:0008168">
    <property type="term" value="F:methyltransferase activity"/>
    <property type="evidence" value="ECO:0007669"/>
    <property type="project" value="UniProtKB-KW"/>
</dbReference>
<evidence type="ECO:0008006" key="15">
    <source>
        <dbReference type="Google" id="ProtNLM"/>
    </source>
</evidence>
<keyword evidence="2" id="KW-0597">Phosphoprotein</keyword>
<feature type="domain" description="Ketosynthase family 3 (KS3)" evidence="11">
    <location>
        <begin position="16"/>
        <end position="440"/>
    </location>
</feature>
<dbReference type="InterPro" id="IPR029063">
    <property type="entry name" value="SAM-dependent_MTases_sf"/>
</dbReference>
<dbReference type="InterPro" id="IPR006162">
    <property type="entry name" value="Ppantetheine_attach_site"/>
</dbReference>
<evidence type="ECO:0000259" key="12">
    <source>
        <dbReference type="PROSITE" id="PS52019"/>
    </source>
</evidence>
<keyword evidence="5" id="KW-0521">NADP</keyword>
<dbReference type="GO" id="GO:0006633">
    <property type="term" value="P:fatty acid biosynthetic process"/>
    <property type="evidence" value="ECO:0007669"/>
    <property type="project" value="InterPro"/>
</dbReference>
<dbReference type="GO" id="GO:0032259">
    <property type="term" value="P:methylation"/>
    <property type="evidence" value="ECO:0007669"/>
    <property type="project" value="UniProtKB-KW"/>
</dbReference>
<evidence type="ECO:0000256" key="1">
    <source>
        <dbReference type="ARBA" id="ARBA00022450"/>
    </source>
</evidence>
<dbReference type="GO" id="GO:0030639">
    <property type="term" value="P:polyketide biosynthetic process"/>
    <property type="evidence" value="ECO:0007669"/>
    <property type="project" value="UniProtKB-ARBA"/>
</dbReference>
<dbReference type="PROSITE" id="PS52019">
    <property type="entry name" value="PKS_MFAS_DH"/>
    <property type="match status" value="1"/>
</dbReference>
<dbReference type="InterPro" id="IPR018201">
    <property type="entry name" value="Ketoacyl_synth_AS"/>
</dbReference>
<accession>A0A9W4HDS5</accession>
<keyword evidence="3" id="KW-0489">Methyltransferase</keyword>
<dbReference type="GO" id="GO:1901336">
    <property type="term" value="P:lactone biosynthetic process"/>
    <property type="evidence" value="ECO:0007669"/>
    <property type="project" value="UniProtKB-ARBA"/>
</dbReference>
<dbReference type="InterPro" id="IPR042104">
    <property type="entry name" value="PKS_dehydratase_sf"/>
</dbReference>
<dbReference type="PANTHER" id="PTHR43775:SF29">
    <property type="entry name" value="ASPERFURANONE POLYKETIDE SYNTHASE AFOG-RELATED"/>
    <property type="match status" value="1"/>
</dbReference>
<dbReference type="SUPFAM" id="SSF53901">
    <property type="entry name" value="Thiolase-like"/>
    <property type="match status" value="1"/>
</dbReference>
<dbReference type="PROSITE" id="PS50075">
    <property type="entry name" value="CARRIER"/>
    <property type="match status" value="1"/>
</dbReference>
<organism evidence="13 14">
    <name type="scientific">Penicillium olsonii</name>
    <dbReference type="NCBI Taxonomy" id="99116"/>
    <lineage>
        <taxon>Eukaryota</taxon>
        <taxon>Fungi</taxon>
        <taxon>Dikarya</taxon>
        <taxon>Ascomycota</taxon>
        <taxon>Pezizomycotina</taxon>
        <taxon>Eurotiomycetes</taxon>
        <taxon>Eurotiomycetidae</taxon>
        <taxon>Eurotiales</taxon>
        <taxon>Aspergillaceae</taxon>
        <taxon>Penicillium</taxon>
    </lineage>
</organism>
<dbReference type="CDD" id="cd05274">
    <property type="entry name" value="KR_FAS_SDR_x"/>
    <property type="match status" value="1"/>
</dbReference>
<dbReference type="CDD" id="cd02440">
    <property type="entry name" value="AdoMet_MTases"/>
    <property type="match status" value="1"/>
</dbReference>
<feature type="domain" description="PKS/mFAS DH" evidence="12">
    <location>
        <begin position="930"/>
        <end position="1249"/>
    </location>
</feature>
<dbReference type="InterPro" id="IPR020841">
    <property type="entry name" value="PKS_Beta-ketoAc_synthase_dom"/>
</dbReference>
<dbReference type="SMART" id="SM00822">
    <property type="entry name" value="PKS_KR"/>
    <property type="match status" value="1"/>
</dbReference>
<gene>
    <name evidence="13" type="ORF">POLS_LOCUS1301</name>
</gene>
<dbReference type="FunFam" id="3.40.50.720:FF:000209">
    <property type="entry name" value="Polyketide synthase Pks12"/>
    <property type="match status" value="1"/>
</dbReference>
<dbReference type="Proteomes" id="UP001153618">
    <property type="component" value="Unassembled WGS sequence"/>
</dbReference>
<dbReference type="PANTHER" id="PTHR43775">
    <property type="entry name" value="FATTY ACID SYNTHASE"/>
    <property type="match status" value="1"/>
</dbReference>
<dbReference type="InterPro" id="IPR001227">
    <property type="entry name" value="Ac_transferase_dom_sf"/>
</dbReference>
<dbReference type="InterPro" id="IPR020806">
    <property type="entry name" value="PKS_PP-bd"/>
</dbReference>
<dbReference type="CDD" id="cd00833">
    <property type="entry name" value="PKS"/>
    <property type="match status" value="1"/>
</dbReference>
<dbReference type="InterPro" id="IPR056501">
    <property type="entry name" value="NAD-bd_HRPKS_sdrA"/>
</dbReference>
<dbReference type="InterPro" id="IPR014030">
    <property type="entry name" value="Ketoacyl_synth_N"/>
</dbReference>
<reference evidence="13" key="1">
    <citation type="submission" date="2021-07" db="EMBL/GenBank/DDBJ databases">
        <authorList>
            <person name="Branca A.L. A."/>
        </authorList>
    </citation>
    <scope>NUCLEOTIDE SEQUENCE</scope>
</reference>
<dbReference type="Pfam" id="PF08659">
    <property type="entry name" value="KR"/>
    <property type="match status" value="1"/>
</dbReference>
<keyword evidence="1" id="KW-0596">Phosphopantetheine</keyword>
<dbReference type="Pfam" id="PF21089">
    <property type="entry name" value="PKS_DH_N"/>
    <property type="match status" value="1"/>
</dbReference>
<dbReference type="GO" id="GO:0031177">
    <property type="term" value="F:phosphopantetheine binding"/>
    <property type="evidence" value="ECO:0007669"/>
    <property type="project" value="InterPro"/>
</dbReference>
<feature type="active site" description="Proton acceptor; for dehydratase activity" evidence="9">
    <location>
        <position position="962"/>
    </location>
</feature>
<dbReference type="InterPro" id="IPR016035">
    <property type="entry name" value="Acyl_Trfase/lysoPLipase"/>
</dbReference>
<keyword evidence="8" id="KW-0012">Acyltransferase</keyword>
<dbReference type="SUPFAM" id="SSF52151">
    <property type="entry name" value="FabD/lysophospholipase-like"/>
    <property type="match status" value="1"/>
</dbReference>
<dbReference type="InterPro" id="IPR049900">
    <property type="entry name" value="PKS_mFAS_DH"/>
</dbReference>